<evidence type="ECO:0000256" key="1">
    <source>
        <dbReference type="ARBA" id="ARBA00004651"/>
    </source>
</evidence>
<feature type="transmembrane region" description="Helical" evidence="7">
    <location>
        <begin position="286"/>
        <end position="303"/>
    </location>
</feature>
<evidence type="ECO:0000256" key="3">
    <source>
        <dbReference type="ARBA" id="ARBA00022475"/>
    </source>
</evidence>
<dbReference type="GO" id="GO:0009267">
    <property type="term" value="P:cellular response to starvation"/>
    <property type="evidence" value="ECO:0007669"/>
    <property type="project" value="InterPro"/>
</dbReference>
<feature type="domain" description="CstA N-terminal" evidence="8">
    <location>
        <begin position="349"/>
        <end position="495"/>
    </location>
</feature>
<evidence type="ECO:0000259" key="8">
    <source>
        <dbReference type="Pfam" id="PF02554"/>
    </source>
</evidence>
<sequence length="542" mass="58412">MLAILFLIAIVLFAICYKVYGSYMAGVYDLNDNNPTPAEAMFDGIDYCPAHPAVLLGHHFASIAGAGPIVGPITAAAMFGWLPAYLWCLIGSAFIGGPHDMGALVASMRHDGKSVGEVVDKWIGRRGKVLFLCFTILALILVVAVFLQLSAGSFAADPAVAFSASLYIGMALLFGVLIYKYRVPLWLMTVVMVPIVIYACWYGNYSPWVATVFQLPMETWRWALVGYIFFASVLPVWLLLQPRDYLASYFLYFAVIIGAIGMIMGRGENFQVVLPAFKGFVANGQYIWPMLFIIVACGAVSGFHSLVGSGTTSKQLKKEKDTVLVGYGSMLLEGVVAVIAIGTVMLSGVIAKGGPTITYAEGFGKFAAIVGIDPKVGMSLGLLAINSFLLTSLDTATRLTRYQIQELSNMKVDKYTATIITIAAAMALLLTKTHGPTGNVIPAWAAIWPIFGASNQLVAALALLAIGVWVAKGLKKNNQFAMVPMWFMLVTTVAALGIMIKDNLAYASPNYVLVVPSIILLVLALLMVFESMKALKQAQKDL</sequence>
<proteinExistence type="inferred from homology"/>
<dbReference type="OrthoDB" id="9761224at2"/>
<comment type="subcellular location">
    <subcellularLocation>
        <location evidence="1">Cell membrane</location>
        <topology evidence="1">Multi-pass membrane protein</topology>
    </subcellularLocation>
</comment>
<keyword evidence="4 7" id="KW-0812">Transmembrane</keyword>
<dbReference type="PANTHER" id="PTHR30252">
    <property type="entry name" value="INNER MEMBRANE PEPTIDE TRANSPORTER"/>
    <property type="match status" value="1"/>
</dbReference>
<dbReference type="AlphaFoldDB" id="A0A4R8MKE2"/>
<evidence type="ECO:0000256" key="4">
    <source>
        <dbReference type="ARBA" id="ARBA00022692"/>
    </source>
</evidence>
<dbReference type="Pfam" id="PF02554">
    <property type="entry name" value="CstA"/>
    <property type="match status" value="2"/>
</dbReference>
<evidence type="ECO:0000256" key="2">
    <source>
        <dbReference type="ARBA" id="ARBA00007755"/>
    </source>
</evidence>
<dbReference type="EMBL" id="SORI01000001">
    <property type="protein sequence ID" value="TDY65157.1"/>
    <property type="molecule type" value="Genomic_DNA"/>
</dbReference>
<feature type="transmembrane region" description="Helical" evidence="7">
    <location>
        <begin position="511"/>
        <end position="529"/>
    </location>
</feature>
<name>A0A4R8MKE2_9BACT</name>
<dbReference type="GO" id="GO:0005886">
    <property type="term" value="C:plasma membrane"/>
    <property type="evidence" value="ECO:0007669"/>
    <property type="project" value="UniProtKB-SubCell"/>
</dbReference>
<organism evidence="9 10">
    <name type="scientific">Aminivibrio pyruvatiphilus</name>
    <dbReference type="NCBI Taxonomy" id="1005740"/>
    <lineage>
        <taxon>Bacteria</taxon>
        <taxon>Thermotogati</taxon>
        <taxon>Synergistota</taxon>
        <taxon>Synergistia</taxon>
        <taxon>Synergistales</taxon>
        <taxon>Aminobacteriaceae</taxon>
        <taxon>Aminivibrio</taxon>
    </lineage>
</organism>
<dbReference type="InterPro" id="IPR051605">
    <property type="entry name" value="CstA"/>
</dbReference>
<feature type="transmembrane region" description="Helical" evidence="7">
    <location>
        <begin position="220"/>
        <end position="240"/>
    </location>
</feature>
<keyword evidence="10" id="KW-1185">Reference proteome</keyword>
<evidence type="ECO:0000256" key="7">
    <source>
        <dbReference type="SAM" id="Phobius"/>
    </source>
</evidence>
<dbReference type="RefSeq" id="WP_133955606.1">
    <property type="nucleotide sequence ID" value="NZ_SORI01000001.1"/>
</dbReference>
<feature type="transmembrane region" description="Helical" evidence="7">
    <location>
        <begin position="247"/>
        <end position="266"/>
    </location>
</feature>
<accession>A0A4R8MKE2</accession>
<feature type="transmembrane region" description="Helical" evidence="7">
    <location>
        <begin position="185"/>
        <end position="205"/>
    </location>
</feature>
<gene>
    <name evidence="9" type="ORF">C8D99_101308</name>
</gene>
<feature type="transmembrane region" description="Helical" evidence="7">
    <location>
        <begin position="480"/>
        <end position="499"/>
    </location>
</feature>
<feature type="transmembrane region" description="Helical" evidence="7">
    <location>
        <begin position="443"/>
        <end position="468"/>
    </location>
</feature>
<comment type="caution">
    <text evidence="9">The sequence shown here is derived from an EMBL/GenBank/DDBJ whole genome shotgun (WGS) entry which is preliminary data.</text>
</comment>
<comment type="similarity">
    <text evidence="2">Belongs to the peptide transporter carbon starvation (CstA) (TC 2.A.114) family.</text>
</comment>
<feature type="domain" description="CstA N-terminal" evidence="8">
    <location>
        <begin position="4"/>
        <end position="344"/>
    </location>
</feature>
<feature type="transmembrane region" description="Helical" evidence="7">
    <location>
        <begin position="366"/>
        <end position="391"/>
    </location>
</feature>
<evidence type="ECO:0000313" key="9">
    <source>
        <dbReference type="EMBL" id="TDY65157.1"/>
    </source>
</evidence>
<feature type="transmembrane region" description="Helical" evidence="7">
    <location>
        <begin position="129"/>
        <end position="147"/>
    </location>
</feature>
<dbReference type="Proteomes" id="UP000295066">
    <property type="component" value="Unassembled WGS sequence"/>
</dbReference>
<evidence type="ECO:0000313" key="10">
    <source>
        <dbReference type="Proteomes" id="UP000295066"/>
    </source>
</evidence>
<keyword evidence="6 7" id="KW-0472">Membrane</keyword>
<feature type="transmembrane region" description="Helical" evidence="7">
    <location>
        <begin position="159"/>
        <end position="178"/>
    </location>
</feature>
<evidence type="ECO:0000256" key="6">
    <source>
        <dbReference type="ARBA" id="ARBA00023136"/>
    </source>
</evidence>
<feature type="transmembrane region" description="Helical" evidence="7">
    <location>
        <begin position="412"/>
        <end position="431"/>
    </location>
</feature>
<dbReference type="InterPro" id="IPR003706">
    <property type="entry name" value="CstA_N"/>
</dbReference>
<keyword evidence="3" id="KW-1003">Cell membrane</keyword>
<protein>
    <submittedName>
        <fullName evidence="9">Carbon starvation protein CstA</fullName>
    </submittedName>
</protein>
<evidence type="ECO:0000256" key="5">
    <source>
        <dbReference type="ARBA" id="ARBA00022989"/>
    </source>
</evidence>
<dbReference type="PANTHER" id="PTHR30252:SF0">
    <property type="entry name" value="PEPTIDE TRANSPORTER CSTA"/>
    <property type="match status" value="1"/>
</dbReference>
<keyword evidence="5 7" id="KW-1133">Transmembrane helix</keyword>
<feature type="transmembrane region" description="Helical" evidence="7">
    <location>
        <begin position="324"/>
        <end position="346"/>
    </location>
</feature>
<reference evidence="9 10" key="1">
    <citation type="submission" date="2019-03" db="EMBL/GenBank/DDBJ databases">
        <title>Genomic Encyclopedia of Type Strains, Phase IV (KMG-IV): sequencing the most valuable type-strain genomes for metagenomic binning, comparative biology and taxonomic classification.</title>
        <authorList>
            <person name="Goeker M."/>
        </authorList>
    </citation>
    <scope>NUCLEOTIDE SEQUENCE [LARGE SCALE GENOMIC DNA]</scope>
    <source>
        <strain evidence="9 10">DSM 25964</strain>
    </source>
</reference>